<keyword evidence="8" id="KW-0521">NADP</keyword>
<evidence type="ECO:0000259" key="9">
    <source>
        <dbReference type="Pfam" id="PF07993"/>
    </source>
</evidence>
<dbReference type="GO" id="GO:0080019">
    <property type="term" value="F:alcohol-forming very long-chain fatty acyl-CoA reductase activity"/>
    <property type="evidence" value="ECO:0007669"/>
    <property type="project" value="InterPro"/>
</dbReference>
<dbReference type="Proteomes" id="UP000728032">
    <property type="component" value="Unassembled WGS sequence"/>
</dbReference>
<dbReference type="AlphaFoldDB" id="A0A7R9MBP4"/>
<evidence type="ECO:0000313" key="11">
    <source>
        <dbReference type="Proteomes" id="UP000728032"/>
    </source>
</evidence>
<keyword evidence="11" id="KW-1185">Reference proteome</keyword>
<evidence type="ECO:0000256" key="3">
    <source>
        <dbReference type="ARBA" id="ARBA00022516"/>
    </source>
</evidence>
<keyword evidence="5" id="KW-1133">Transmembrane helix</keyword>
<gene>
    <name evidence="10" type="ORF">ONB1V03_LOCUS13808</name>
</gene>
<dbReference type="EMBL" id="OC927348">
    <property type="protein sequence ID" value="CAD7657177.1"/>
    <property type="molecule type" value="Genomic_DNA"/>
</dbReference>
<evidence type="ECO:0000313" key="10">
    <source>
        <dbReference type="EMBL" id="CAD7657177.1"/>
    </source>
</evidence>
<keyword evidence="8" id="KW-0560">Oxidoreductase</keyword>
<organism evidence="10">
    <name type="scientific">Oppiella nova</name>
    <dbReference type="NCBI Taxonomy" id="334625"/>
    <lineage>
        <taxon>Eukaryota</taxon>
        <taxon>Metazoa</taxon>
        <taxon>Ecdysozoa</taxon>
        <taxon>Arthropoda</taxon>
        <taxon>Chelicerata</taxon>
        <taxon>Arachnida</taxon>
        <taxon>Acari</taxon>
        <taxon>Acariformes</taxon>
        <taxon>Sarcoptiformes</taxon>
        <taxon>Oribatida</taxon>
        <taxon>Brachypylina</taxon>
        <taxon>Oppioidea</taxon>
        <taxon>Oppiidae</taxon>
        <taxon>Oppiella</taxon>
    </lineage>
</organism>
<dbReference type="PANTHER" id="PTHR11011:SF116">
    <property type="entry name" value="FATTY ACYL-COA REDUCTASE CG5065-RELATED"/>
    <property type="match status" value="1"/>
</dbReference>
<dbReference type="GO" id="GO:0102965">
    <property type="term" value="F:alcohol-forming long-chain fatty acyl-CoA reductase activity"/>
    <property type="evidence" value="ECO:0007669"/>
    <property type="project" value="UniProtKB-EC"/>
</dbReference>
<comment type="similarity">
    <text evidence="2 8">Belongs to the fatty acyl-CoA reductase family.</text>
</comment>
<feature type="non-terminal residue" evidence="10">
    <location>
        <position position="1"/>
    </location>
</feature>
<feature type="domain" description="Thioester reductase (TE)" evidence="9">
    <location>
        <begin position="18"/>
        <end position="288"/>
    </location>
</feature>
<reference evidence="10" key="1">
    <citation type="submission" date="2020-11" db="EMBL/GenBank/DDBJ databases">
        <authorList>
            <person name="Tran Van P."/>
        </authorList>
    </citation>
    <scope>NUCLEOTIDE SEQUENCE</scope>
</reference>
<protein>
    <recommendedName>
        <fullName evidence="8">Fatty acyl-CoA reductase</fullName>
        <ecNumber evidence="8">1.2.1.84</ecNumber>
    </recommendedName>
</protein>
<evidence type="ECO:0000256" key="1">
    <source>
        <dbReference type="ARBA" id="ARBA00004141"/>
    </source>
</evidence>
<keyword evidence="4" id="KW-0812">Transmembrane</keyword>
<comment type="function">
    <text evidence="8">Catalyzes the reduction of fatty acyl-CoA to fatty alcohols.</text>
</comment>
<comment type="subcellular location">
    <subcellularLocation>
        <location evidence="1">Membrane</location>
        <topology evidence="1">Multi-pass membrane protein</topology>
    </subcellularLocation>
</comment>
<dbReference type="SUPFAM" id="SSF51735">
    <property type="entry name" value="NAD(P)-binding Rossmann-fold domains"/>
    <property type="match status" value="1"/>
</dbReference>
<dbReference type="GO" id="GO:0016020">
    <property type="term" value="C:membrane"/>
    <property type="evidence" value="ECO:0007669"/>
    <property type="project" value="UniProtKB-SubCell"/>
</dbReference>
<dbReference type="PANTHER" id="PTHR11011">
    <property type="entry name" value="MALE STERILITY PROTEIN 2-RELATED"/>
    <property type="match status" value="1"/>
</dbReference>
<name>A0A7R9MBP4_9ACAR</name>
<evidence type="ECO:0000256" key="7">
    <source>
        <dbReference type="ARBA" id="ARBA00052530"/>
    </source>
</evidence>
<dbReference type="OrthoDB" id="6474343at2759"/>
<dbReference type="Pfam" id="PF07993">
    <property type="entry name" value="NAD_binding_4"/>
    <property type="match status" value="1"/>
</dbReference>
<evidence type="ECO:0000256" key="5">
    <source>
        <dbReference type="ARBA" id="ARBA00022989"/>
    </source>
</evidence>
<dbReference type="EMBL" id="CAJPVJ010012523">
    <property type="protein sequence ID" value="CAG2174363.1"/>
    <property type="molecule type" value="Genomic_DNA"/>
</dbReference>
<dbReference type="EC" id="1.2.1.84" evidence="8"/>
<proteinExistence type="inferred from homology"/>
<dbReference type="GO" id="GO:0035336">
    <property type="term" value="P:long-chain fatty-acyl-CoA metabolic process"/>
    <property type="evidence" value="ECO:0007669"/>
    <property type="project" value="TreeGrafter"/>
</dbReference>
<evidence type="ECO:0000256" key="8">
    <source>
        <dbReference type="RuleBase" id="RU363097"/>
    </source>
</evidence>
<evidence type="ECO:0000256" key="2">
    <source>
        <dbReference type="ARBA" id="ARBA00005928"/>
    </source>
</evidence>
<accession>A0A7R9MBP4</accession>
<dbReference type="InterPro" id="IPR036291">
    <property type="entry name" value="NAD(P)-bd_dom_sf"/>
</dbReference>
<keyword evidence="6" id="KW-0472">Membrane</keyword>
<sequence length="310" mass="34568">MPNPSKLKQFYEKKSVFITGASGFIGKILLLKLLVSCPDIGHIYVLMRPKNDVSSNKRLTAMLNALPFQYALNDEDPCKKKVIPVEGDITREGLGFSDTDRQTLCQHVSVVFHCAASVKFDAPLKESLDYNVFATKQVIDLCKQIKDLSCFIHCSTAYSHCQRQDIDEQFYKVTTNPSELLKMAEWLPSATLDQLSLHLMEGRPNTYTYTKALAEQLVLQECQELPTAVVRPAIVVNAECEPKAGWIDNVNGPSGISILAALGILRAVNWNYYAKTDFVPVDKVANAMIAVGWATGTKKRYVCLLIAHYT</sequence>
<comment type="catalytic activity">
    <reaction evidence="7 8">
        <text>a long-chain fatty acyl-CoA + 2 NADPH + 2 H(+) = a long-chain primary fatty alcohol + 2 NADP(+) + CoA</text>
        <dbReference type="Rhea" id="RHEA:52716"/>
        <dbReference type="ChEBI" id="CHEBI:15378"/>
        <dbReference type="ChEBI" id="CHEBI:57287"/>
        <dbReference type="ChEBI" id="CHEBI:57783"/>
        <dbReference type="ChEBI" id="CHEBI:58349"/>
        <dbReference type="ChEBI" id="CHEBI:77396"/>
        <dbReference type="ChEBI" id="CHEBI:83139"/>
        <dbReference type="EC" id="1.2.1.84"/>
    </reaction>
</comment>
<dbReference type="GO" id="GO:0005777">
    <property type="term" value="C:peroxisome"/>
    <property type="evidence" value="ECO:0007669"/>
    <property type="project" value="TreeGrafter"/>
</dbReference>
<keyword evidence="3 8" id="KW-0444">Lipid biosynthesis</keyword>
<keyword evidence="8" id="KW-0443">Lipid metabolism</keyword>
<dbReference type="FunFam" id="3.40.50.720:FF:000143">
    <property type="entry name" value="Fatty acyl-CoA reductase"/>
    <property type="match status" value="1"/>
</dbReference>
<evidence type="ECO:0000256" key="6">
    <source>
        <dbReference type="ARBA" id="ARBA00023136"/>
    </source>
</evidence>
<dbReference type="Gene3D" id="3.40.50.720">
    <property type="entry name" value="NAD(P)-binding Rossmann-like Domain"/>
    <property type="match status" value="1"/>
</dbReference>
<dbReference type="CDD" id="cd05236">
    <property type="entry name" value="FAR-N_SDR_e"/>
    <property type="match status" value="1"/>
</dbReference>
<evidence type="ECO:0000256" key="4">
    <source>
        <dbReference type="ARBA" id="ARBA00022692"/>
    </source>
</evidence>
<dbReference type="InterPro" id="IPR013120">
    <property type="entry name" value="FAR_NAD-bd"/>
</dbReference>
<dbReference type="InterPro" id="IPR026055">
    <property type="entry name" value="FAR"/>
</dbReference>